<protein>
    <recommendedName>
        <fullName evidence="3">DUF748 domain-containing protein</fullName>
    </recommendedName>
</protein>
<reference evidence="1 2" key="1">
    <citation type="submission" date="2020-02" db="EMBL/GenBank/DDBJ databases">
        <title>Aliifodinibius halophilus 2W32, complete genome.</title>
        <authorList>
            <person name="Li Y."/>
            <person name="Wu S."/>
        </authorList>
    </citation>
    <scope>NUCLEOTIDE SEQUENCE [LARGE SCALE GENOMIC DNA]</scope>
    <source>
        <strain evidence="1 2">2W32</strain>
    </source>
</reference>
<sequence>MKKKYYFIGVAFFIVLLIGYHFFAASQAEQMIDEAIQKETQKNDAISVQYSAIQVAPFAADVTINDLTIILDNHIERANKLSFDIGYIDFLNIYVGGISYGLDHLQNLQVAAIRPTYVNKKGLEEIKADTLKISYHGNALDGLRSAINGTPFASSQTIEAQSSGLTFSIPQTTFSTVRAHHFQYSGTIAEEQANFWTEGSHQFQLDSLVWTPSTNFQNSYSFFIKGFGYPTDAIPFKSAQLHSKPTHKADGLHIEGSVRSELALFSTTGFIQLRTPLEQSKIEGMKISASEFSNSFSNVLTNIERLLSFSIPKENGSISLQLEGPISNPSIKK</sequence>
<evidence type="ECO:0008006" key="3">
    <source>
        <dbReference type="Google" id="ProtNLM"/>
    </source>
</evidence>
<dbReference type="EMBL" id="JAALLS010000025">
    <property type="protein sequence ID" value="NGP89798.1"/>
    <property type="molecule type" value="Genomic_DNA"/>
</dbReference>
<dbReference type="Proteomes" id="UP000479132">
    <property type="component" value="Unassembled WGS sequence"/>
</dbReference>
<proteinExistence type="predicted"/>
<organism evidence="1 2">
    <name type="scientific">Fodinibius halophilus</name>
    <dbReference type="NCBI Taxonomy" id="1736908"/>
    <lineage>
        <taxon>Bacteria</taxon>
        <taxon>Pseudomonadati</taxon>
        <taxon>Balneolota</taxon>
        <taxon>Balneolia</taxon>
        <taxon>Balneolales</taxon>
        <taxon>Balneolaceae</taxon>
        <taxon>Fodinibius</taxon>
    </lineage>
</organism>
<evidence type="ECO:0000313" key="1">
    <source>
        <dbReference type="EMBL" id="NGP89798.1"/>
    </source>
</evidence>
<evidence type="ECO:0000313" key="2">
    <source>
        <dbReference type="Proteomes" id="UP000479132"/>
    </source>
</evidence>
<name>A0A6M1T141_9BACT</name>
<comment type="caution">
    <text evidence="1">The sequence shown here is derived from an EMBL/GenBank/DDBJ whole genome shotgun (WGS) entry which is preliminary data.</text>
</comment>
<accession>A0A6M1T141</accession>
<keyword evidence="2" id="KW-1185">Reference proteome</keyword>
<dbReference type="RefSeq" id="WP_165270916.1">
    <property type="nucleotide sequence ID" value="NZ_JAALLS010000025.1"/>
</dbReference>
<dbReference type="AlphaFoldDB" id="A0A6M1T141"/>
<gene>
    <name evidence="1" type="ORF">G3569_15680</name>
</gene>